<dbReference type="InterPro" id="IPR008538">
    <property type="entry name" value="Uma2"/>
</dbReference>
<name>A0ABT7C217_9CYAN</name>
<keyword evidence="2" id="KW-0255">Endonuclease</keyword>
<proteinExistence type="predicted"/>
<evidence type="ECO:0000259" key="1">
    <source>
        <dbReference type="Pfam" id="PF05685"/>
    </source>
</evidence>
<protein>
    <submittedName>
        <fullName evidence="2">Uma2 family endonuclease</fullName>
    </submittedName>
</protein>
<reference evidence="2 3" key="1">
    <citation type="submission" date="2023-01" db="EMBL/GenBank/DDBJ databases">
        <title>Novel diversity within Roseofilum (Cyanobacteria; Desertifilaceae) from marine benthic mats with descriptions of four novel species.</title>
        <authorList>
            <person name="Wang Y."/>
            <person name="Berthold D.E."/>
            <person name="Hu J."/>
            <person name="Lefler F.W."/>
            <person name="Laughinghouse H.D. IV."/>
        </authorList>
    </citation>
    <scope>NUCLEOTIDE SEQUENCE [LARGE SCALE GENOMIC DNA]</scope>
    <source>
        <strain evidence="2 3">BLCC-M143</strain>
    </source>
</reference>
<gene>
    <name evidence="2" type="ORF">PMH09_19260</name>
</gene>
<dbReference type="InterPro" id="IPR011335">
    <property type="entry name" value="Restrct_endonuc-II-like"/>
</dbReference>
<dbReference type="CDD" id="cd06260">
    <property type="entry name" value="DUF820-like"/>
    <property type="match status" value="1"/>
</dbReference>
<keyword evidence="2" id="KW-0378">Hydrolase</keyword>
<keyword evidence="2" id="KW-0540">Nuclease</keyword>
<accession>A0ABT7C217</accession>
<dbReference type="InterPro" id="IPR012296">
    <property type="entry name" value="Nuclease_put_TT1808"/>
</dbReference>
<evidence type="ECO:0000313" key="2">
    <source>
        <dbReference type="EMBL" id="MDJ1185330.1"/>
    </source>
</evidence>
<comment type="caution">
    <text evidence="2">The sequence shown here is derived from an EMBL/GenBank/DDBJ whole genome shotgun (WGS) entry which is preliminary data.</text>
</comment>
<evidence type="ECO:0000313" key="3">
    <source>
        <dbReference type="Proteomes" id="UP001232992"/>
    </source>
</evidence>
<dbReference type="GO" id="GO:0004519">
    <property type="term" value="F:endonuclease activity"/>
    <property type="evidence" value="ECO:0007669"/>
    <property type="project" value="UniProtKB-KW"/>
</dbReference>
<keyword evidence="3" id="KW-1185">Reference proteome</keyword>
<organism evidence="2 3">
    <name type="scientific">Roseofilum casamattae BLCC-M143</name>
    <dbReference type="NCBI Taxonomy" id="3022442"/>
    <lineage>
        <taxon>Bacteria</taxon>
        <taxon>Bacillati</taxon>
        <taxon>Cyanobacteriota</taxon>
        <taxon>Cyanophyceae</taxon>
        <taxon>Desertifilales</taxon>
        <taxon>Desertifilaceae</taxon>
        <taxon>Roseofilum</taxon>
        <taxon>Roseofilum casamattae</taxon>
    </lineage>
</organism>
<dbReference type="SUPFAM" id="SSF52980">
    <property type="entry name" value="Restriction endonuclease-like"/>
    <property type="match status" value="1"/>
</dbReference>
<dbReference type="Pfam" id="PF05685">
    <property type="entry name" value="Uma2"/>
    <property type="match status" value="1"/>
</dbReference>
<dbReference type="EMBL" id="JAQOSQ010000031">
    <property type="protein sequence ID" value="MDJ1185330.1"/>
    <property type="molecule type" value="Genomic_DNA"/>
</dbReference>
<feature type="domain" description="Putative restriction endonuclease" evidence="1">
    <location>
        <begin position="10"/>
        <end position="186"/>
    </location>
</feature>
<dbReference type="Gene3D" id="3.90.1570.10">
    <property type="entry name" value="tt1808, chain A"/>
    <property type="match status" value="1"/>
</dbReference>
<dbReference type="Proteomes" id="UP001232992">
    <property type="component" value="Unassembled WGS sequence"/>
</dbReference>
<dbReference type="RefSeq" id="WP_283759974.1">
    <property type="nucleotide sequence ID" value="NZ_JAQOSQ010000031.1"/>
</dbReference>
<dbReference type="PANTHER" id="PTHR34107">
    <property type="entry name" value="SLL0198 PROTEIN-RELATED"/>
    <property type="match status" value="1"/>
</dbReference>
<dbReference type="PANTHER" id="PTHR34107:SF2">
    <property type="entry name" value="SLL0888 PROTEIN"/>
    <property type="match status" value="1"/>
</dbReference>
<sequence>MTVALDRLTLEDYLHYDDGTDTLYELVNGELTAMALGTGQHGSIAKFLVNTFDAENGRLNREWTALQASVAIQSPRGDRWDTARIPDITIIPKEQWRELQKSEAIIHLNENPPLLVVEVVSASTKTVDYRAKRAEYCVLDIPEYWVVDPLQERVTVFTWDEGWYDEAIFTGGDRIISPTFSELELNCDRVLQGET</sequence>